<dbReference type="HOGENOM" id="CLU_2871262_0_0_1"/>
<reference evidence="2" key="1">
    <citation type="submission" date="2013-08" db="EMBL/GenBank/DDBJ databases">
        <title>Oryza genome evolution.</title>
        <authorList>
            <person name="Wing R.A."/>
            <person name="Panaud O."/>
            <person name="Oliveira A.C."/>
        </authorList>
    </citation>
    <scope>NUCLEOTIDE SEQUENCE</scope>
</reference>
<sequence>MKPTPWIRPCHELSVSHGGKSTSKAIPAADGALELGVSVAKGVQSKRSLGAMADDAYLETQAIPNVPNSD</sequence>
<protein>
    <submittedName>
        <fullName evidence="2">Uncharacterized protein</fullName>
    </submittedName>
</protein>
<dbReference type="Gramene" id="OGLUM01G20000.1">
    <property type="protein sequence ID" value="OGLUM01G20000.1"/>
    <property type="gene ID" value="OGLUM01G20000"/>
</dbReference>
<proteinExistence type="predicted"/>
<reference evidence="2" key="3">
    <citation type="submission" date="2018-05" db="EMBL/GenBank/DDBJ databases">
        <title>OgluRS3 (Oryza glumaepatula Reference Sequence Version 3).</title>
        <authorList>
            <person name="Zhang J."/>
            <person name="Kudrna D."/>
            <person name="Lee S."/>
            <person name="Talag J."/>
            <person name="Welchert J."/>
            <person name="Wing R.A."/>
        </authorList>
    </citation>
    <scope>NUCLEOTIDE SEQUENCE [LARGE SCALE GENOMIC DNA]</scope>
</reference>
<dbReference type="AlphaFoldDB" id="A0A0D9Y9A8"/>
<evidence type="ECO:0000256" key="1">
    <source>
        <dbReference type="SAM" id="MobiDB-lite"/>
    </source>
</evidence>
<evidence type="ECO:0000313" key="2">
    <source>
        <dbReference type="EnsemblPlants" id="OGLUM01G20000.1"/>
    </source>
</evidence>
<evidence type="ECO:0000313" key="3">
    <source>
        <dbReference type="Proteomes" id="UP000026961"/>
    </source>
</evidence>
<feature type="region of interest" description="Disordered" evidence="1">
    <location>
        <begin position="1"/>
        <end position="23"/>
    </location>
</feature>
<dbReference type="EnsemblPlants" id="OGLUM01G20000.1">
    <property type="protein sequence ID" value="OGLUM01G20000.1"/>
    <property type="gene ID" value="OGLUM01G20000"/>
</dbReference>
<reference evidence="2" key="2">
    <citation type="submission" date="2015-04" db="UniProtKB">
        <authorList>
            <consortium name="EnsemblPlants"/>
        </authorList>
    </citation>
    <scope>IDENTIFICATION</scope>
</reference>
<keyword evidence="3" id="KW-1185">Reference proteome</keyword>
<organism evidence="2">
    <name type="scientific">Oryza glumipatula</name>
    <dbReference type="NCBI Taxonomy" id="40148"/>
    <lineage>
        <taxon>Eukaryota</taxon>
        <taxon>Viridiplantae</taxon>
        <taxon>Streptophyta</taxon>
        <taxon>Embryophyta</taxon>
        <taxon>Tracheophyta</taxon>
        <taxon>Spermatophyta</taxon>
        <taxon>Magnoliopsida</taxon>
        <taxon>Liliopsida</taxon>
        <taxon>Poales</taxon>
        <taxon>Poaceae</taxon>
        <taxon>BOP clade</taxon>
        <taxon>Oryzoideae</taxon>
        <taxon>Oryzeae</taxon>
        <taxon>Oryzinae</taxon>
        <taxon>Oryza</taxon>
    </lineage>
</organism>
<name>A0A0D9Y9A8_9ORYZ</name>
<accession>A0A0D9Y9A8</accession>
<dbReference type="Proteomes" id="UP000026961">
    <property type="component" value="Chromosome 1"/>
</dbReference>